<evidence type="ECO:0000313" key="2">
    <source>
        <dbReference type="Proteomes" id="UP001234297"/>
    </source>
</evidence>
<reference evidence="1 2" key="1">
    <citation type="journal article" date="2022" name="Hortic Res">
        <title>A haplotype resolved chromosomal level avocado genome allows analysis of novel avocado genes.</title>
        <authorList>
            <person name="Nath O."/>
            <person name="Fletcher S.J."/>
            <person name="Hayward A."/>
            <person name="Shaw L.M."/>
            <person name="Masouleh A.K."/>
            <person name="Furtado A."/>
            <person name="Henry R.J."/>
            <person name="Mitter N."/>
        </authorList>
    </citation>
    <scope>NUCLEOTIDE SEQUENCE [LARGE SCALE GENOMIC DNA]</scope>
    <source>
        <strain evidence="2">cv. Hass</strain>
    </source>
</reference>
<name>A0ACC2L5Q4_PERAE</name>
<evidence type="ECO:0000313" key="1">
    <source>
        <dbReference type="EMBL" id="KAJ8628613.1"/>
    </source>
</evidence>
<dbReference type="EMBL" id="CM056815">
    <property type="protein sequence ID" value="KAJ8628613.1"/>
    <property type="molecule type" value="Genomic_DNA"/>
</dbReference>
<keyword evidence="2" id="KW-1185">Reference proteome</keyword>
<proteinExistence type="predicted"/>
<comment type="caution">
    <text evidence="1">The sequence shown here is derived from an EMBL/GenBank/DDBJ whole genome shotgun (WGS) entry which is preliminary data.</text>
</comment>
<dbReference type="Proteomes" id="UP001234297">
    <property type="component" value="Chromosome 7"/>
</dbReference>
<accession>A0ACC2L5Q4</accession>
<protein>
    <submittedName>
        <fullName evidence="1">Uncharacterized protein</fullName>
    </submittedName>
</protein>
<organism evidence="1 2">
    <name type="scientific">Persea americana</name>
    <name type="common">Avocado</name>
    <dbReference type="NCBI Taxonomy" id="3435"/>
    <lineage>
        <taxon>Eukaryota</taxon>
        <taxon>Viridiplantae</taxon>
        <taxon>Streptophyta</taxon>
        <taxon>Embryophyta</taxon>
        <taxon>Tracheophyta</taxon>
        <taxon>Spermatophyta</taxon>
        <taxon>Magnoliopsida</taxon>
        <taxon>Magnoliidae</taxon>
        <taxon>Laurales</taxon>
        <taxon>Lauraceae</taxon>
        <taxon>Persea</taxon>
    </lineage>
</organism>
<gene>
    <name evidence="1" type="ORF">MRB53_021936</name>
</gene>
<sequence>MADIALYVAEDFMERNSSMKERGGEVLIAAPIFSVLAHGVHQLPLKEVGKKGSELARTVLEPKSQFGHRSHFSLPKTSLGYKRPLSSSCISNFPFSILAFEISRDFLLLPFQIPMVLLRSCSAVDIELEGVMFL</sequence>